<feature type="signal peptide" evidence="1">
    <location>
        <begin position="1"/>
        <end position="19"/>
    </location>
</feature>
<dbReference type="STRING" id="1227549.SAMN05444007_101375"/>
<proteinExistence type="predicted"/>
<feature type="chain" id="PRO_5011697178" evidence="1">
    <location>
        <begin position="20"/>
        <end position="42"/>
    </location>
</feature>
<evidence type="ECO:0000256" key="1">
    <source>
        <dbReference type="SAM" id="SignalP"/>
    </source>
</evidence>
<sequence>MRETLLTALILIASPFVHAGDPQGSARPCVSEPVGQRTYAAA</sequence>
<evidence type="ECO:0000313" key="2">
    <source>
        <dbReference type="EMBL" id="SEI49815.1"/>
    </source>
</evidence>
<dbReference type="AlphaFoldDB" id="A0A1H6RDX7"/>
<reference evidence="2 3" key="1">
    <citation type="submission" date="2016-10" db="EMBL/GenBank/DDBJ databases">
        <authorList>
            <person name="de Groot N.N."/>
        </authorList>
    </citation>
    <scope>NUCLEOTIDE SEQUENCE [LARGE SCALE GENOMIC DNA]</scope>
    <source>
        <strain evidence="2 3">DSM 29340</strain>
    </source>
</reference>
<dbReference type="RefSeq" id="WP_268235983.1">
    <property type="nucleotide sequence ID" value="NZ_BMGV01000001.1"/>
</dbReference>
<dbReference type="Proteomes" id="UP000199379">
    <property type="component" value="Unassembled WGS sequence"/>
</dbReference>
<keyword evidence="3" id="KW-1185">Reference proteome</keyword>
<organism evidence="2 3">
    <name type="scientific">Cribrihabitans marinus</name>
    <dbReference type="NCBI Taxonomy" id="1227549"/>
    <lineage>
        <taxon>Bacteria</taxon>
        <taxon>Pseudomonadati</taxon>
        <taxon>Pseudomonadota</taxon>
        <taxon>Alphaproteobacteria</taxon>
        <taxon>Rhodobacterales</taxon>
        <taxon>Paracoccaceae</taxon>
        <taxon>Cribrihabitans</taxon>
    </lineage>
</organism>
<gene>
    <name evidence="2" type="ORF">SAMN05444007_101375</name>
</gene>
<evidence type="ECO:0000313" key="3">
    <source>
        <dbReference type="Proteomes" id="UP000199379"/>
    </source>
</evidence>
<keyword evidence="1" id="KW-0732">Signal</keyword>
<protein>
    <submittedName>
        <fullName evidence="2">Uncharacterized protein</fullName>
    </submittedName>
</protein>
<dbReference type="EMBL" id="FNYD01000001">
    <property type="protein sequence ID" value="SEI49815.1"/>
    <property type="molecule type" value="Genomic_DNA"/>
</dbReference>
<accession>A0A1H6RDX7</accession>
<name>A0A1H6RDX7_9RHOB</name>